<dbReference type="InterPro" id="IPR021215">
    <property type="entry name" value="DUF2752"/>
</dbReference>
<evidence type="ECO:0008006" key="4">
    <source>
        <dbReference type="Google" id="ProtNLM"/>
    </source>
</evidence>
<dbReference type="RefSeq" id="WP_025836799.1">
    <property type="nucleotide sequence ID" value="NZ_FUWL01000003.1"/>
</dbReference>
<keyword evidence="1" id="KW-1133">Transmembrane helix</keyword>
<feature type="transmembrane region" description="Helical" evidence="1">
    <location>
        <begin position="72"/>
        <end position="91"/>
    </location>
</feature>
<dbReference type="EMBL" id="FUWL01000003">
    <property type="protein sequence ID" value="SJZ32208.1"/>
    <property type="molecule type" value="Genomic_DNA"/>
</dbReference>
<dbReference type="AlphaFoldDB" id="A0A1T4JPU5"/>
<dbReference type="Proteomes" id="UP000189956">
    <property type="component" value="Unassembled WGS sequence"/>
</dbReference>
<accession>A0A1T4JPU5</accession>
<dbReference type="Pfam" id="PF10825">
    <property type="entry name" value="DUF2752"/>
    <property type="match status" value="1"/>
</dbReference>
<evidence type="ECO:0000256" key="1">
    <source>
        <dbReference type="SAM" id="Phobius"/>
    </source>
</evidence>
<keyword evidence="1" id="KW-0472">Membrane</keyword>
<evidence type="ECO:0000313" key="3">
    <source>
        <dbReference type="Proteomes" id="UP000189956"/>
    </source>
</evidence>
<evidence type="ECO:0000313" key="2">
    <source>
        <dbReference type="EMBL" id="SJZ32208.1"/>
    </source>
</evidence>
<reference evidence="2 3" key="1">
    <citation type="submission" date="2017-02" db="EMBL/GenBank/DDBJ databases">
        <authorList>
            <person name="Peterson S.W."/>
        </authorList>
    </citation>
    <scope>NUCLEOTIDE SEQUENCE [LARGE SCALE GENOMIC DNA]</scope>
    <source>
        <strain evidence="2 3">ATCC 700135</strain>
    </source>
</reference>
<feature type="transmembrane region" description="Helical" evidence="1">
    <location>
        <begin position="7"/>
        <end position="24"/>
    </location>
</feature>
<feature type="transmembrane region" description="Helical" evidence="1">
    <location>
        <begin position="112"/>
        <end position="130"/>
    </location>
</feature>
<keyword evidence="1" id="KW-0812">Transmembrane</keyword>
<name>A0A1T4JPU5_PORCN</name>
<gene>
    <name evidence="2" type="ORF">SAMN02745205_00257</name>
</gene>
<sequence length="138" mass="16030">MSPRRFYTFAIILFGGAYLWLWKVGGSESSGGVFCWFRRLFEVPCPSCGSTRAVLSAWDGHLLEALKLNPLGVLYLVLLIVFPLWLLWDLLSRKRTMYRTYDRCEILLGRRPVLYAVIALILINWGWVLYNHFSHTSL</sequence>
<protein>
    <recommendedName>
        <fullName evidence="4">DUF2752 domain-containing protein</fullName>
    </recommendedName>
</protein>
<proteinExistence type="predicted"/>
<organism evidence="2 3">
    <name type="scientific">Porphyromonas cangingivalis</name>
    <dbReference type="NCBI Taxonomy" id="36874"/>
    <lineage>
        <taxon>Bacteria</taxon>
        <taxon>Pseudomonadati</taxon>
        <taxon>Bacteroidota</taxon>
        <taxon>Bacteroidia</taxon>
        <taxon>Bacteroidales</taxon>
        <taxon>Porphyromonadaceae</taxon>
        <taxon>Porphyromonas</taxon>
    </lineage>
</organism>